<evidence type="ECO:0000313" key="3">
    <source>
        <dbReference type="Proteomes" id="UP000190641"/>
    </source>
</evidence>
<feature type="transmembrane region" description="Helical" evidence="1">
    <location>
        <begin position="123"/>
        <end position="150"/>
    </location>
</feature>
<reference evidence="2 3" key="1">
    <citation type="submission" date="2017-01" db="EMBL/GenBank/DDBJ databases">
        <title>Bacillus cereus isolates.</title>
        <authorList>
            <person name="Beno S.M."/>
        </authorList>
    </citation>
    <scope>NUCLEOTIDE SEQUENCE [LARGE SCALE GENOMIC DNA]</scope>
    <source>
        <strain evidence="2 3">FSL K6-1030</strain>
    </source>
</reference>
<evidence type="ECO:0000256" key="1">
    <source>
        <dbReference type="SAM" id="Phobius"/>
    </source>
</evidence>
<keyword evidence="1" id="KW-0472">Membrane</keyword>
<dbReference type="Proteomes" id="UP000190641">
    <property type="component" value="Unassembled WGS sequence"/>
</dbReference>
<gene>
    <name evidence="2" type="ORF">BLX06_31190</name>
</gene>
<feature type="transmembrane region" description="Helical" evidence="1">
    <location>
        <begin position="40"/>
        <end position="62"/>
    </location>
</feature>
<name>A0A9X6B3G4_BACCE</name>
<dbReference type="AlphaFoldDB" id="A0A9X6B3G4"/>
<dbReference type="EMBL" id="MUAU01000217">
    <property type="protein sequence ID" value="OOR71362.1"/>
    <property type="molecule type" value="Genomic_DNA"/>
</dbReference>
<organism evidence="2 3">
    <name type="scientific">Bacillus cereus</name>
    <dbReference type="NCBI Taxonomy" id="1396"/>
    <lineage>
        <taxon>Bacteria</taxon>
        <taxon>Bacillati</taxon>
        <taxon>Bacillota</taxon>
        <taxon>Bacilli</taxon>
        <taxon>Bacillales</taxon>
        <taxon>Bacillaceae</taxon>
        <taxon>Bacillus</taxon>
        <taxon>Bacillus cereus group</taxon>
    </lineage>
</organism>
<feature type="transmembrane region" description="Helical" evidence="1">
    <location>
        <begin position="74"/>
        <end position="96"/>
    </location>
</feature>
<sequence>MPLLFILLFFIVNVLIYFKSSRWRKQQHLYVQSFTLLIDYYIFIIPITVLVFVVALPGIFITGNSTLDTIMTNIFMIELYLFSLPVLLLWNFYMVYPNLKFLCSLHDTKILNYEVLKRGTLCLEVILCCVLIPSIHYIVIIFLVGMSLFLEYKIADAS</sequence>
<evidence type="ECO:0000313" key="2">
    <source>
        <dbReference type="EMBL" id="OOR71362.1"/>
    </source>
</evidence>
<accession>A0A9X6B3G4</accession>
<dbReference type="RefSeq" id="WP_078187836.1">
    <property type="nucleotide sequence ID" value="NZ_MUAU01000217.1"/>
</dbReference>
<proteinExistence type="predicted"/>
<keyword evidence="1" id="KW-0812">Transmembrane</keyword>
<keyword evidence="1" id="KW-1133">Transmembrane helix</keyword>
<protein>
    <submittedName>
        <fullName evidence="2">Uncharacterized protein</fullName>
    </submittedName>
</protein>
<comment type="caution">
    <text evidence="2">The sequence shown here is derived from an EMBL/GenBank/DDBJ whole genome shotgun (WGS) entry which is preliminary data.</text>
</comment>